<dbReference type="OrthoDB" id="9881119at2"/>
<keyword evidence="2" id="KW-1185">Reference proteome</keyword>
<reference evidence="2" key="1">
    <citation type="submission" date="2016-10" db="EMBL/GenBank/DDBJ databases">
        <authorList>
            <person name="Varghese N."/>
            <person name="Submissions S."/>
        </authorList>
    </citation>
    <scope>NUCLEOTIDE SEQUENCE [LARGE SCALE GENOMIC DNA]</scope>
    <source>
        <strain evidence="2">DSM 22002</strain>
    </source>
</reference>
<name>A0A1G8DPU3_9MICO</name>
<evidence type="ECO:0008006" key="3">
    <source>
        <dbReference type="Google" id="ProtNLM"/>
    </source>
</evidence>
<sequence length="99" mass="10449">MTDPTQVARLVDVAVATVGGVADVYVAAPAIAQVVEAGRRDVLAHVTPFPQAIRVAIGVHESADVRAVTRAAAAAVRAVLPDDWSDARLTVQVRRIERD</sequence>
<dbReference type="Proteomes" id="UP000198822">
    <property type="component" value="Chromosome I"/>
</dbReference>
<evidence type="ECO:0000313" key="2">
    <source>
        <dbReference type="Proteomes" id="UP000198822"/>
    </source>
</evidence>
<evidence type="ECO:0000313" key="1">
    <source>
        <dbReference type="EMBL" id="SDH59657.1"/>
    </source>
</evidence>
<dbReference type="RefSeq" id="WP_092504210.1">
    <property type="nucleotide sequence ID" value="NZ_LT629695.1"/>
</dbReference>
<organism evidence="1 2">
    <name type="scientific">Agrococcus jejuensis</name>
    <dbReference type="NCBI Taxonomy" id="399736"/>
    <lineage>
        <taxon>Bacteria</taxon>
        <taxon>Bacillati</taxon>
        <taxon>Actinomycetota</taxon>
        <taxon>Actinomycetes</taxon>
        <taxon>Micrococcales</taxon>
        <taxon>Microbacteriaceae</taxon>
        <taxon>Agrococcus</taxon>
    </lineage>
</organism>
<proteinExistence type="predicted"/>
<dbReference type="STRING" id="399736.SAMN04489720_1729"/>
<gene>
    <name evidence="1" type="ORF">SAMN04489720_1729</name>
</gene>
<dbReference type="EMBL" id="LT629695">
    <property type="protein sequence ID" value="SDH59657.1"/>
    <property type="molecule type" value="Genomic_DNA"/>
</dbReference>
<dbReference type="AlphaFoldDB" id="A0A1G8DPU3"/>
<protein>
    <recommendedName>
        <fullName evidence="3">Asp23 family, cell envelope-related function</fullName>
    </recommendedName>
</protein>
<accession>A0A1G8DPU3</accession>